<evidence type="ECO:0000313" key="4">
    <source>
        <dbReference type="Proteomes" id="UP000282312"/>
    </source>
</evidence>
<gene>
    <name evidence="3" type="ORF">DLJ59_06870</name>
</gene>
<sequence>MTYKAELLSHSIEADGAIRVHDGAVTGGKRVLVWVGLLTAIALVGAGVFFGVTRLDDADKWGGVVGAVVALLGLPMTVYMTLLARRDTTEAGPAGKGSDASRQGTGDGMRQQVQAGRDAYVAGRDQHFGGGRESQ</sequence>
<dbReference type="AlphaFoldDB" id="A0A3N9XGM7"/>
<feature type="region of interest" description="Disordered" evidence="1">
    <location>
        <begin position="89"/>
        <end position="116"/>
    </location>
</feature>
<feature type="transmembrane region" description="Helical" evidence="2">
    <location>
        <begin position="64"/>
        <end position="84"/>
    </location>
</feature>
<feature type="transmembrane region" description="Helical" evidence="2">
    <location>
        <begin position="31"/>
        <end position="52"/>
    </location>
</feature>
<protein>
    <submittedName>
        <fullName evidence="3">Uncharacterized protein</fullName>
    </submittedName>
</protein>
<name>A0A3N9XGM7_9ACTN</name>
<evidence type="ECO:0000256" key="1">
    <source>
        <dbReference type="SAM" id="MobiDB-lite"/>
    </source>
</evidence>
<reference evidence="3 4" key="1">
    <citation type="submission" date="2018-05" db="EMBL/GenBank/DDBJ databases">
        <title>Micromonospora from Atacama Desert.</title>
        <authorList>
            <person name="Carro L."/>
            <person name="Goodfellow M."/>
            <person name="Klenk H.-P."/>
        </authorList>
    </citation>
    <scope>NUCLEOTIDE SEQUENCE [LARGE SCALE GENOMIC DNA]</scope>
    <source>
        <strain evidence="3 4">LB39</strain>
    </source>
</reference>
<evidence type="ECO:0000313" key="3">
    <source>
        <dbReference type="EMBL" id="RQX05717.1"/>
    </source>
</evidence>
<keyword evidence="2" id="KW-0472">Membrane</keyword>
<organism evidence="3 4">
    <name type="scientific">Micromonospora inaquosa</name>
    <dbReference type="NCBI Taxonomy" id="2203716"/>
    <lineage>
        <taxon>Bacteria</taxon>
        <taxon>Bacillati</taxon>
        <taxon>Actinomycetota</taxon>
        <taxon>Actinomycetes</taxon>
        <taxon>Micromonosporales</taxon>
        <taxon>Micromonosporaceae</taxon>
        <taxon>Micromonospora</taxon>
    </lineage>
</organism>
<keyword evidence="2" id="KW-0812">Transmembrane</keyword>
<keyword evidence="2" id="KW-1133">Transmembrane helix</keyword>
<evidence type="ECO:0000256" key="2">
    <source>
        <dbReference type="SAM" id="Phobius"/>
    </source>
</evidence>
<dbReference type="EMBL" id="QGSZ01000150">
    <property type="protein sequence ID" value="RQX05717.1"/>
    <property type="molecule type" value="Genomic_DNA"/>
</dbReference>
<dbReference type="Proteomes" id="UP000282312">
    <property type="component" value="Unassembled WGS sequence"/>
</dbReference>
<dbReference type="RefSeq" id="WP_124771659.1">
    <property type="nucleotide sequence ID" value="NZ_QGSZ01000150.1"/>
</dbReference>
<keyword evidence="4" id="KW-1185">Reference proteome</keyword>
<comment type="caution">
    <text evidence="3">The sequence shown here is derived from an EMBL/GenBank/DDBJ whole genome shotgun (WGS) entry which is preliminary data.</text>
</comment>
<accession>A0A3N9XGM7</accession>
<proteinExistence type="predicted"/>